<dbReference type="RefSeq" id="XP_025373240.1">
    <property type="nucleotide sequence ID" value="XM_025516780.1"/>
</dbReference>
<feature type="signal peptide" evidence="6">
    <location>
        <begin position="1"/>
        <end position="16"/>
    </location>
</feature>
<dbReference type="Pfam" id="PF03636">
    <property type="entry name" value="Glyco_hydro_65N"/>
    <property type="match status" value="1"/>
</dbReference>
<dbReference type="EMBL" id="KZ819352">
    <property type="protein sequence ID" value="PWN46080.1"/>
    <property type="molecule type" value="Genomic_DNA"/>
</dbReference>
<comment type="catalytic activity">
    <reaction evidence="1">
        <text>alpha,alpha-trehalose + H2O = alpha-D-glucose + beta-D-glucose</text>
        <dbReference type="Rhea" id="RHEA:32675"/>
        <dbReference type="ChEBI" id="CHEBI:15377"/>
        <dbReference type="ChEBI" id="CHEBI:15903"/>
        <dbReference type="ChEBI" id="CHEBI:16551"/>
        <dbReference type="ChEBI" id="CHEBI:17925"/>
        <dbReference type="EC" id="3.2.1.28"/>
    </reaction>
</comment>
<keyword evidence="6" id="KW-0732">Signal</keyword>
<dbReference type="Pfam" id="PF03632">
    <property type="entry name" value="Glyco_hydro_65m"/>
    <property type="match status" value="1"/>
</dbReference>
<keyword evidence="4" id="KW-0378">Hydrolase</keyword>
<feature type="chain" id="PRO_5016292167" description="alpha,alpha-trehalase" evidence="6">
    <location>
        <begin position="17"/>
        <end position="1011"/>
    </location>
</feature>
<dbReference type="Gene3D" id="2.70.98.40">
    <property type="entry name" value="Glycoside hydrolase, family 65, N-terminal domain"/>
    <property type="match status" value="1"/>
</dbReference>
<evidence type="ECO:0000256" key="2">
    <source>
        <dbReference type="ARBA" id="ARBA00006768"/>
    </source>
</evidence>
<evidence type="ECO:0000259" key="9">
    <source>
        <dbReference type="Pfam" id="PF03636"/>
    </source>
</evidence>
<evidence type="ECO:0000313" key="10">
    <source>
        <dbReference type="EMBL" id="PWN46080.1"/>
    </source>
</evidence>
<accession>A0A316W847</accession>
<dbReference type="InterPro" id="IPR005196">
    <property type="entry name" value="Glyco_hydro_65_N"/>
</dbReference>
<dbReference type="InterPro" id="IPR008928">
    <property type="entry name" value="6-hairpin_glycosidase_sf"/>
</dbReference>
<feature type="domain" description="Glycoside hydrolase family 65 N-terminal" evidence="9">
    <location>
        <begin position="57"/>
        <end position="282"/>
    </location>
</feature>
<dbReference type="PANTHER" id="PTHR11051">
    <property type="entry name" value="GLYCOSYL HYDROLASE-RELATED"/>
    <property type="match status" value="1"/>
</dbReference>
<evidence type="ECO:0000313" key="11">
    <source>
        <dbReference type="Proteomes" id="UP000245783"/>
    </source>
</evidence>
<dbReference type="InterPro" id="IPR005195">
    <property type="entry name" value="Glyco_hydro_65_M"/>
</dbReference>
<dbReference type="FunFam" id="1.50.10.10:FF:000032">
    <property type="entry name" value="Vacuolar acid trehalase"/>
    <property type="match status" value="1"/>
</dbReference>
<gene>
    <name evidence="10" type="ORF">IE81DRAFT_363505</name>
</gene>
<dbReference type="InterPro" id="IPR037018">
    <property type="entry name" value="GH65_N"/>
</dbReference>
<proteinExistence type="inferred from homology"/>
<dbReference type="GO" id="GO:0005993">
    <property type="term" value="P:trehalose catabolic process"/>
    <property type="evidence" value="ECO:0007669"/>
    <property type="project" value="TreeGrafter"/>
</dbReference>
<dbReference type="STRING" id="1522189.A0A316W847"/>
<reference evidence="10 11" key="1">
    <citation type="journal article" date="2018" name="Mol. Biol. Evol.">
        <title>Broad Genomic Sampling Reveals a Smut Pathogenic Ancestry of the Fungal Clade Ustilaginomycotina.</title>
        <authorList>
            <person name="Kijpornyongpan T."/>
            <person name="Mondo S.J."/>
            <person name="Barry K."/>
            <person name="Sandor L."/>
            <person name="Lee J."/>
            <person name="Lipzen A."/>
            <person name="Pangilinan J."/>
            <person name="LaButti K."/>
            <person name="Hainaut M."/>
            <person name="Henrissat B."/>
            <person name="Grigoriev I.V."/>
            <person name="Spatafora J.W."/>
            <person name="Aime M.C."/>
        </authorList>
    </citation>
    <scope>NUCLEOTIDE SEQUENCE [LARGE SCALE GENOMIC DNA]</scope>
    <source>
        <strain evidence="10 11">MCA 4658</strain>
    </source>
</reference>
<evidence type="ECO:0000256" key="3">
    <source>
        <dbReference type="ARBA" id="ARBA00012757"/>
    </source>
</evidence>
<evidence type="ECO:0000256" key="6">
    <source>
        <dbReference type="SAM" id="SignalP"/>
    </source>
</evidence>
<protein>
    <recommendedName>
        <fullName evidence="3">alpha,alpha-trehalase</fullName>
        <ecNumber evidence="3">3.2.1.28</ecNumber>
    </recommendedName>
</protein>
<dbReference type="InParanoid" id="A0A316W847"/>
<keyword evidence="5" id="KW-0325">Glycoprotein</keyword>
<dbReference type="GO" id="GO:0004555">
    <property type="term" value="F:alpha,alpha-trehalase activity"/>
    <property type="evidence" value="ECO:0007669"/>
    <property type="project" value="UniProtKB-EC"/>
</dbReference>
<evidence type="ECO:0000259" key="7">
    <source>
        <dbReference type="Pfam" id="PF03632"/>
    </source>
</evidence>
<keyword evidence="11" id="KW-1185">Reference proteome</keyword>
<dbReference type="GeneID" id="37038650"/>
<organism evidence="10 11">
    <name type="scientific">Ceraceosorus guamensis</name>
    <dbReference type="NCBI Taxonomy" id="1522189"/>
    <lineage>
        <taxon>Eukaryota</taxon>
        <taxon>Fungi</taxon>
        <taxon>Dikarya</taxon>
        <taxon>Basidiomycota</taxon>
        <taxon>Ustilaginomycotina</taxon>
        <taxon>Exobasidiomycetes</taxon>
        <taxon>Ceraceosorales</taxon>
        <taxon>Ceraceosoraceae</taxon>
        <taxon>Ceraceosorus</taxon>
    </lineage>
</organism>
<feature type="domain" description="Glycoside hydrolase family 65 C-terminal" evidence="8">
    <location>
        <begin position="755"/>
        <end position="812"/>
    </location>
</feature>
<dbReference type="InterPro" id="IPR005194">
    <property type="entry name" value="Glyco_hydro_65_C"/>
</dbReference>
<dbReference type="Proteomes" id="UP000245783">
    <property type="component" value="Unassembled WGS sequence"/>
</dbReference>
<evidence type="ECO:0000259" key="8">
    <source>
        <dbReference type="Pfam" id="PF03633"/>
    </source>
</evidence>
<dbReference type="Gene3D" id="2.60.120.260">
    <property type="entry name" value="Galactose-binding domain-like"/>
    <property type="match status" value="1"/>
</dbReference>
<dbReference type="Pfam" id="PF03633">
    <property type="entry name" value="Glyco_hydro_65C"/>
    <property type="match status" value="1"/>
</dbReference>
<evidence type="ECO:0000256" key="5">
    <source>
        <dbReference type="ARBA" id="ARBA00023180"/>
    </source>
</evidence>
<evidence type="ECO:0000256" key="1">
    <source>
        <dbReference type="ARBA" id="ARBA00001576"/>
    </source>
</evidence>
<dbReference type="AlphaFoldDB" id="A0A316W847"/>
<feature type="domain" description="Glycoside hydrolase family 65 central catalytic" evidence="7">
    <location>
        <begin position="401"/>
        <end position="633"/>
    </location>
</feature>
<name>A0A316W847_9BASI</name>
<dbReference type="Gene3D" id="1.50.10.10">
    <property type="match status" value="1"/>
</dbReference>
<dbReference type="PANTHER" id="PTHR11051:SF8">
    <property type="entry name" value="PROTEIN-GLUCOSYLGALACTOSYLHYDROXYLYSINE GLUCOSIDASE"/>
    <property type="match status" value="1"/>
</dbReference>
<dbReference type="PROSITE" id="PS51257">
    <property type="entry name" value="PROKAR_LIPOPROTEIN"/>
    <property type="match status" value="1"/>
</dbReference>
<dbReference type="OrthoDB" id="200349at2759"/>
<dbReference type="GO" id="GO:0009277">
    <property type="term" value="C:fungal-type cell wall"/>
    <property type="evidence" value="ECO:0007669"/>
    <property type="project" value="TreeGrafter"/>
</dbReference>
<evidence type="ECO:0000256" key="4">
    <source>
        <dbReference type="ARBA" id="ARBA00022801"/>
    </source>
</evidence>
<dbReference type="SUPFAM" id="SSF48208">
    <property type="entry name" value="Six-hairpin glycosidases"/>
    <property type="match status" value="1"/>
</dbReference>
<dbReference type="InterPro" id="IPR012341">
    <property type="entry name" value="6hp_glycosidase-like_sf"/>
</dbReference>
<dbReference type="EC" id="3.2.1.28" evidence="3"/>
<comment type="similarity">
    <text evidence="2">Belongs to the glycosyl hydrolase 65 family.</text>
</comment>
<sequence length="1011" mass="108439">MKANLLLQSLAICACAASPFHQQSLHASRGEGQAAPVDSSQADNAAFNWTQTLTSYEPNSWQSQPYVSNGYIGARLPASGFGFHSIEPSASDVQNGGQGWPLFGPRVTANMVAGFYDVQASTIGTNFPQTGGESVISLLPTWTGLYLTVGVGSANESTFSIATPREEISEFEQSLSLRNGTVITRLLWKGLRLSYTAITHRSIPELGLIRLDVEANEDADASLLQSIVISDVLDGRGAARVEGEGAGTLNSSDAKTTIHSTVSPAGVPNVTAWEFSTFSTLISNASQSAANEQTFSAVELPESVAAIINASVPSTSHSSFRFEAAHRGISVWKAVGIASTDAFSDPRAKALNASTSAVRQGWTSLVESHRQAWEDIWSEGGDIVVHSDSVDAQDWQRTTRASLFHLLANVRSSEEGRGLGDNSIAPSGLTSDSYAGSVFWDAETWMFPSLLSLYPKYAESILLYRHKQLEQIEANAKQYNLSGLLYPWVSARYQNCTGVGPCYNYEYHLNTDIALAHWQHYQQTGNRTFLERYTWPILRGVSEMFASLVNRTEDGGYRVLNATAPDEYANRVDAEAFTDAGVEVTLNDAIEAAGILGLQDQVPANWSSIANNMTVLTTDTPSNNTVVLEFEGFNGSIVIKQADVTLLTYPLEVSKNRQPDPLADLEYYSGATSPNGPGMTWSIYSIVASALSESGCEAYSRLQESWKPYERPFGQFSEQTTDDYNVNGGTNPAYTFLTGHGGYLQVWTHGMTGYRSRSDVFYLDPSLPPQLAPGGYTVKGMRHRSSRLDVTVAGDNTTIAHTTGDAPVRVEIGARNERAGNYTLNVGEDLTVPTTRIDLFAPSYAGNLAQCGNATSQAEVMPGGYAFAANDGSNATAWSPVARNGSQGEAASNVLLLDLGQSPRDIKSIHINWAKYPASQVSVSTSANANAASDSTLLNSTAVTNRSVTISAPYNETGFSIVDLRVGNTTDLQLVDTGGPPINARFVAISISNTSATPGVPPTIAEAVVLA</sequence>